<dbReference type="InterPro" id="IPR029058">
    <property type="entry name" value="AB_hydrolase_fold"/>
</dbReference>
<evidence type="ECO:0000313" key="1">
    <source>
        <dbReference type="EMBL" id="KAJ9165479.1"/>
    </source>
</evidence>
<comment type="caution">
    <text evidence="1">The sequence shown here is derived from an EMBL/GenBank/DDBJ whole genome shotgun (WGS) entry which is preliminary data.</text>
</comment>
<gene>
    <name evidence="1" type="ORF">NKR19_g385</name>
</gene>
<dbReference type="EMBL" id="JANBVN010000003">
    <property type="protein sequence ID" value="KAJ9165479.1"/>
    <property type="molecule type" value="Genomic_DNA"/>
</dbReference>
<dbReference type="Pfam" id="PF08538">
    <property type="entry name" value="DUF1749"/>
    <property type="match status" value="1"/>
</dbReference>
<sequence>MSTPAPIFPVLAHDYNSTLVQHACIYELIPPDTLSSPPSSTPDVPKKKHALVFIGGLGDGPHTVPVIRAVAGLMGEQLPEWADVVEIGEVVSYLRRQLGRSKVVLMGHSTGCQDCMEYVTKRHDAPEVDGIILQGPVSGREGLVPLLEQDERDYEASLAHAKRLVEEGKGDDEYMPRSLLPVGWNNPVTAYRWLSLASVGGDDDYFSSDLPDERVAEIWGGIEAKVLIVPSEKDEHVPRHIDVPKLVGRWTAACKPGVASKLSGLIVGANHRVEYPEGQQWLAERVVRFLREDIVTSGEGREG</sequence>
<dbReference type="AlphaFoldDB" id="A0AA38S1V5"/>
<dbReference type="PANTHER" id="PTHR31591">
    <property type="entry name" value="UPF0613 PROTEIN PB24D3.06C"/>
    <property type="match status" value="1"/>
</dbReference>
<accession>A0AA38S1V5</accession>
<proteinExistence type="predicted"/>
<name>A0AA38S1V5_9PEZI</name>
<keyword evidence="2" id="KW-1185">Reference proteome</keyword>
<evidence type="ECO:0000313" key="2">
    <source>
        <dbReference type="Proteomes" id="UP001174691"/>
    </source>
</evidence>
<dbReference type="Proteomes" id="UP001174691">
    <property type="component" value="Unassembled WGS sequence"/>
</dbReference>
<organism evidence="1 2">
    <name type="scientific">Coniochaeta hoffmannii</name>
    <dbReference type="NCBI Taxonomy" id="91930"/>
    <lineage>
        <taxon>Eukaryota</taxon>
        <taxon>Fungi</taxon>
        <taxon>Dikarya</taxon>
        <taxon>Ascomycota</taxon>
        <taxon>Pezizomycotina</taxon>
        <taxon>Sordariomycetes</taxon>
        <taxon>Sordariomycetidae</taxon>
        <taxon>Coniochaetales</taxon>
        <taxon>Coniochaetaceae</taxon>
        <taxon>Coniochaeta</taxon>
    </lineage>
</organism>
<dbReference type="SUPFAM" id="SSF53474">
    <property type="entry name" value="alpha/beta-Hydrolases"/>
    <property type="match status" value="1"/>
</dbReference>
<dbReference type="InterPro" id="IPR013744">
    <property type="entry name" value="SidJ"/>
</dbReference>
<reference evidence="1" key="1">
    <citation type="submission" date="2022-07" db="EMBL/GenBank/DDBJ databases">
        <title>Fungi with potential for degradation of polypropylene.</title>
        <authorList>
            <person name="Gostincar C."/>
        </authorList>
    </citation>
    <scope>NUCLEOTIDE SEQUENCE</scope>
    <source>
        <strain evidence="1">EXF-13287</strain>
    </source>
</reference>
<dbReference type="Gene3D" id="3.40.50.1820">
    <property type="entry name" value="alpha/beta hydrolase"/>
    <property type="match status" value="1"/>
</dbReference>
<dbReference type="PANTHER" id="PTHR31591:SF7">
    <property type="entry name" value="DUF1749-DOMAIN-CONTAINING PROTEIN"/>
    <property type="match status" value="1"/>
</dbReference>
<protein>
    <submittedName>
        <fullName evidence="1">DUF1749-domain-containing protein</fullName>
    </submittedName>
</protein>